<dbReference type="PANTHER" id="PTHR21137:SF35">
    <property type="entry name" value="ODORANT RECEPTOR 19A-RELATED"/>
    <property type="match status" value="1"/>
</dbReference>
<keyword evidence="8 10" id="KW-0675">Receptor</keyword>
<evidence type="ECO:0000256" key="10">
    <source>
        <dbReference type="RuleBase" id="RU351113"/>
    </source>
</evidence>
<feature type="transmembrane region" description="Helical" evidence="10">
    <location>
        <begin position="276"/>
        <end position="296"/>
    </location>
</feature>
<dbReference type="GO" id="GO:0007165">
    <property type="term" value="P:signal transduction"/>
    <property type="evidence" value="ECO:0007669"/>
    <property type="project" value="UniProtKB-KW"/>
</dbReference>
<evidence type="ECO:0000256" key="3">
    <source>
        <dbReference type="ARBA" id="ARBA00022606"/>
    </source>
</evidence>
<keyword evidence="7 10" id="KW-0472">Membrane</keyword>
<keyword evidence="9 10" id="KW-0807">Transducer</keyword>
<dbReference type="PANTHER" id="PTHR21137">
    <property type="entry name" value="ODORANT RECEPTOR"/>
    <property type="match status" value="1"/>
</dbReference>
<evidence type="ECO:0000256" key="1">
    <source>
        <dbReference type="ARBA" id="ARBA00004651"/>
    </source>
</evidence>
<feature type="transmembrane region" description="Helical" evidence="10">
    <location>
        <begin position="243"/>
        <end position="270"/>
    </location>
</feature>
<evidence type="ECO:0000256" key="9">
    <source>
        <dbReference type="ARBA" id="ARBA00023224"/>
    </source>
</evidence>
<keyword evidence="5 10" id="KW-0552">Olfaction</keyword>
<keyword evidence="4 10" id="KW-0812">Transmembrane</keyword>
<name>A0A0C5D1J5_TENMO</name>
<protein>
    <recommendedName>
        <fullName evidence="10">Odorant receptor</fullName>
    </recommendedName>
</protein>
<evidence type="ECO:0000256" key="7">
    <source>
        <dbReference type="ARBA" id="ARBA00023136"/>
    </source>
</evidence>
<keyword evidence="3 10" id="KW-0716">Sensory transduction</keyword>
<accession>A0A0C5D1J5</accession>
<dbReference type="EMBL" id="KP296772">
    <property type="protein sequence ID" value="AJO62236.1"/>
    <property type="molecule type" value="mRNA"/>
</dbReference>
<comment type="subcellular location">
    <subcellularLocation>
        <location evidence="1 10">Cell membrane</location>
        <topology evidence="1 10">Multi-pass membrane protein</topology>
    </subcellularLocation>
</comment>
<evidence type="ECO:0000256" key="4">
    <source>
        <dbReference type="ARBA" id="ARBA00022692"/>
    </source>
</evidence>
<feature type="transmembrane region" description="Helical" evidence="10">
    <location>
        <begin position="33"/>
        <end position="52"/>
    </location>
</feature>
<dbReference type="GO" id="GO:0005549">
    <property type="term" value="F:odorant binding"/>
    <property type="evidence" value="ECO:0007669"/>
    <property type="project" value="InterPro"/>
</dbReference>
<feature type="transmembrane region" description="Helical" evidence="10">
    <location>
        <begin position="64"/>
        <end position="88"/>
    </location>
</feature>
<dbReference type="Pfam" id="PF02949">
    <property type="entry name" value="7tm_6"/>
    <property type="match status" value="1"/>
</dbReference>
<dbReference type="AlphaFoldDB" id="A0A0C5D1J5"/>
<comment type="caution">
    <text evidence="10">Lacks conserved residue(s) required for the propagation of feature annotation.</text>
</comment>
<dbReference type="GO" id="GO:0005886">
    <property type="term" value="C:plasma membrane"/>
    <property type="evidence" value="ECO:0007669"/>
    <property type="project" value="UniProtKB-SubCell"/>
</dbReference>
<reference evidence="11" key="1">
    <citation type="journal article" date="2015" name="Comp. Biochem. Physiol. Part D Genomics Proteomics">
        <title>Identification of candidate chemosensory genes in the antennal transcriptome of Tenebrio molitor (Coleoptera: Tenebrionidae).</title>
        <authorList>
            <person name="Liu S."/>
            <person name="Rao X.J."/>
            <person name="Li M.Y."/>
            <person name="Feng M.F."/>
            <person name="He M.Z."/>
            <person name="Li S.G."/>
        </authorList>
    </citation>
    <scope>NUCLEOTIDE SEQUENCE</scope>
    <source>
        <strain evidence="11">AAU-P</strain>
    </source>
</reference>
<comment type="similarity">
    <text evidence="10">Belongs to the insect chemoreceptor superfamily. Heteromeric odorant receptor channel (TC 1.A.69) family.</text>
</comment>
<proteinExistence type="evidence at transcript level"/>
<dbReference type="InterPro" id="IPR004117">
    <property type="entry name" value="7tm6_olfct_rcpt"/>
</dbReference>
<keyword evidence="2" id="KW-1003">Cell membrane</keyword>
<keyword evidence="6 10" id="KW-1133">Transmembrane helix</keyword>
<evidence type="ECO:0000313" key="11">
    <source>
        <dbReference type="EMBL" id="AJO62236.1"/>
    </source>
</evidence>
<organism evidence="11">
    <name type="scientific">Tenebrio molitor</name>
    <name type="common">Yellow mealworm beetle</name>
    <dbReference type="NCBI Taxonomy" id="7067"/>
    <lineage>
        <taxon>Eukaryota</taxon>
        <taxon>Metazoa</taxon>
        <taxon>Ecdysozoa</taxon>
        <taxon>Arthropoda</taxon>
        <taxon>Hexapoda</taxon>
        <taxon>Insecta</taxon>
        <taxon>Pterygota</taxon>
        <taxon>Neoptera</taxon>
        <taxon>Endopterygota</taxon>
        <taxon>Coleoptera</taxon>
        <taxon>Polyphaga</taxon>
        <taxon>Cucujiformia</taxon>
        <taxon>Tenebrionidae</taxon>
        <taxon>Tenebrio</taxon>
    </lineage>
</organism>
<evidence type="ECO:0000256" key="5">
    <source>
        <dbReference type="ARBA" id="ARBA00022725"/>
    </source>
</evidence>
<sequence>MANYDWTSTIKVHITCFRLLGFWPKNDGYNFDLYTLWAVFAVIFFGFVQTFVETVKIFTNLNDLEIVTGTAFVSFSEILILLKIFYLARNTKTFKRLLVTLNSDMFQPTNDQMSLILPELNSWKLMYKFFCICAAVTVAFWLLVPMFQVRRLPFLAWYPFDAKISPNYEIAYVHQSISVSYISISNVHVDTLIGAMSMYTAAQLTILKDNLRKLKPEQFEEDLIRCVKHHREVLKFAKSFNDVFNWIILVQFFASAISIGFSMFLVTIVTPFSEEFFSFAFYGFSASFEIFIYCWFANEIQVKSDQVPLSAFQSDWLGASEEAKKSLIIFMANAQRPLKISALNLVDLSLNTFLKILKTSWSYFALVSQLHE</sequence>
<dbReference type="GO" id="GO:0004984">
    <property type="term" value="F:olfactory receptor activity"/>
    <property type="evidence" value="ECO:0007669"/>
    <property type="project" value="InterPro"/>
</dbReference>
<feature type="transmembrane region" description="Helical" evidence="10">
    <location>
        <begin position="125"/>
        <end position="144"/>
    </location>
</feature>
<evidence type="ECO:0000256" key="8">
    <source>
        <dbReference type="ARBA" id="ARBA00023170"/>
    </source>
</evidence>
<evidence type="ECO:0000256" key="6">
    <source>
        <dbReference type="ARBA" id="ARBA00022989"/>
    </source>
</evidence>
<evidence type="ECO:0000256" key="2">
    <source>
        <dbReference type="ARBA" id="ARBA00022475"/>
    </source>
</evidence>